<evidence type="ECO:0000313" key="2">
    <source>
        <dbReference type="Proteomes" id="UP001633002"/>
    </source>
</evidence>
<dbReference type="AlphaFoldDB" id="A0ABD3H5D9"/>
<dbReference type="EMBL" id="JBJQOH010000004">
    <property type="protein sequence ID" value="KAL3686730.1"/>
    <property type="molecule type" value="Genomic_DNA"/>
</dbReference>
<proteinExistence type="predicted"/>
<dbReference type="Proteomes" id="UP001633002">
    <property type="component" value="Unassembled WGS sequence"/>
</dbReference>
<reference evidence="1 2" key="1">
    <citation type="submission" date="2024-09" db="EMBL/GenBank/DDBJ databases">
        <title>Chromosome-scale assembly of Riccia sorocarpa.</title>
        <authorList>
            <person name="Paukszto L."/>
        </authorList>
    </citation>
    <scope>NUCLEOTIDE SEQUENCE [LARGE SCALE GENOMIC DNA]</scope>
    <source>
        <strain evidence="1">LP-2024</strain>
        <tissue evidence="1">Aerial parts of the thallus</tissue>
    </source>
</reference>
<gene>
    <name evidence="1" type="ORF">R1sor_013039</name>
</gene>
<organism evidence="1 2">
    <name type="scientific">Riccia sorocarpa</name>
    <dbReference type="NCBI Taxonomy" id="122646"/>
    <lineage>
        <taxon>Eukaryota</taxon>
        <taxon>Viridiplantae</taxon>
        <taxon>Streptophyta</taxon>
        <taxon>Embryophyta</taxon>
        <taxon>Marchantiophyta</taxon>
        <taxon>Marchantiopsida</taxon>
        <taxon>Marchantiidae</taxon>
        <taxon>Marchantiales</taxon>
        <taxon>Ricciaceae</taxon>
        <taxon>Riccia</taxon>
    </lineage>
</organism>
<protein>
    <submittedName>
        <fullName evidence="1">Uncharacterized protein</fullName>
    </submittedName>
</protein>
<sequence length="101" mass="11221">MASTDPEAKEDVRLRAVGSDEAAKFRSRLRNDVELQAMQLVNAVMAPEDDSLDGRWKTKFGKLEATGEERAMEVADFLCKCSEANPRVPGCVVHDDQGRPR</sequence>
<keyword evidence="2" id="KW-1185">Reference proteome</keyword>
<evidence type="ECO:0000313" key="1">
    <source>
        <dbReference type="EMBL" id="KAL3686730.1"/>
    </source>
</evidence>
<name>A0ABD3H5D9_9MARC</name>
<comment type="caution">
    <text evidence="1">The sequence shown here is derived from an EMBL/GenBank/DDBJ whole genome shotgun (WGS) entry which is preliminary data.</text>
</comment>
<accession>A0ABD3H5D9</accession>